<gene>
    <name evidence="1" type="ORF">HJG60_011303</name>
</gene>
<dbReference type="EMBL" id="JABVXQ010000006">
    <property type="protein sequence ID" value="KAF6104347.1"/>
    <property type="molecule type" value="Genomic_DNA"/>
</dbReference>
<reference evidence="1 2" key="1">
    <citation type="journal article" date="2020" name="Nature">
        <title>Six reference-quality genomes reveal evolution of bat adaptations.</title>
        <authorList>
            <person name="Jebb D."/>
            <person name="Huang Z."/>
            <person name="Pippel M."/>
            <person name="Hughes G.M."/>
            <person name="Lavrichenko K."/>
            <person name="Devanna P."/>
            <person name="Winkler S."/>
            <person name="Jermiin L.S."/>
            <person name="Skirmuntt E.C."/>
            <person name="Katzourakis A."/>
            <person name="Burkitt-Gray L."/>
            <person name="Ray D.A."/>
            <person name="Sullivan K.A.M."/>
            <person name="Roscito J.G."/>
            <person name="Kirilenko B.M."/>
            <person name="Davalos L.M."/>
            <person name="Corthals A.P."/>
            <person name="Power M.L."/>
            <person name="Jones G."/>
            <person name="Ransome R.D."/>
            <person name="Dechmann D.K.N."/>
            <person name="Locatelli A.G."/>
            <person name="Puechmaille S.J."/>
            <person name="Fedrigo O."/>
            <person name="Jarvis E.D."/>
            <person name="Hiller M."/>
            <person name="Vernes S.C."/>
            <person name="Myers E.W."/>
            <person name="Teeling E.C."/>
        </authorList>
    </citation>
    <scope>NUCLEOTIDE SEQUENCE [LARGE SCALE GENOMIC DNA]</scope>
    <source>
        <strain evidence="1">Bat1K_MPI-CBG_1</strain>
    </source>
</reference>
<dbReference type="AlphaFoldDB" id="A0A834E7Q1"/>
<protein>
    <submittedName>
        <fullName evidence="1">Uncharacterized protein</fullName>
    </submittedName>
</protein>
<name>A0A834E7Q1_9CHIR</name>
<proteinExistence type="predicted"/>
<evidence type="ECO:0000313" key="1">
    <source>
        <dbReference type="EMBL" id="KAF6104347.1"/>
    </source>
</evidence>
<comment type="caution">
    <text evidence="1">The sequence shown here is derived from an EMBL/GenBank/DDBJ whole genome shotgun (WGS) entry which is preliminary data.</text>
</comment>
<dbReference type="Proteomes" id="UP000664940">
    <property type="component" value="Unassembled WGS sequence"/>
</dbReference>
<organism evidence="1 2">
    <name type="scientific">Phyllostomus discolor</name>
    <name type="common">pale spear-nosed bat</name>
    <dbReference type="NCBI Taxonomy" id="89673"/>
    <lineage>
        <taxon>Eukaryota</taxon>
        <taxon>Metazoa</taxon>
        <taxon>Chordata</taxon>
        <taxon>Craniata</taxon>
        <taxon>Vertebrata</taxon>
        <taxon>Euteleostomi</taxon>
        <taxon>Mammalia</taxon>
        <taxon>Eutheria</taxon>
        <taxon>Laurasiatheria</taxon>
        <taxon>Chiroptera</taxon>
        <taxon>Yangochiroptera</taxon>
        <taxon>Phyllostomidae</taxon>
        <taxon>Phyllostominae</taxon>
        <taxon>Phyllostomus</taxon>
    </lineage>
</organism>
<sequence>MHHIHSHLFIFPVNGPSTILDDSEQEVFRVINQLCLRKLLPGIIMPRKRISLFLPAPNVIQGRRFTIMNCLSLGHIPLWKIFAKRTLYPSSKLPFVPRLATSLLCCFQQLWPRITRNNTKIKNTSLIHISVEIG</sequence>
<accession>A0A834E7Q1</accession>
<evidence type="ECO:0000313" key="2">
    <source>
        <dbReference type="Proteomes" id="UP000664940"/>
    </source>
</evidence>